<dbReference type="eggNOG" id="COG1249">
    <property type="taxonomic scope" value="Bacteria"/>
</dbReference>
<dbReference type="RefSeq" id="WP_012825022.1">
    <property type="nucleotide sequence ID" value="NC_013422.1"/>
</dbReference>
<keyword evidence="8" id="KW-0520">NAD</keyword>
<evidence type="ECO:0000256" key="3">
    <source>
        <dbReference type="ARBA" id="ARBA00022827"/>
    </source>
</evidence>
<dbReference type="InterPro" id="IPR016156">
    <property type="entry name" value="FAD/NAD-linked_Rdtase_dimer_sf"/>
</dbReference>
<dbReference type="Pfam" id="PF02852">
    <property type="entry name" value="Pyr_redox_dim"/>
    <property type="match status" value="1"/>
</dbReference>
<dbReference type="Gene3D" id="3.30.390.30">
    <property type="match status" value="1"/>
</dbReference>
<name>D0KW87_HALNC</name>
<dbReference type="SUPFAM" id="SSF51905">
    <property type="entry name" value="FAD/NAD(P)-binding domain"/>
    <property type="match status" value="1"/>
</dbReference>
<evidence type="ECO:0000256" key="10">
    <source>
        <dbReference type="RuleBase" id="RU003691"/>
    </source>
</evidence>
<keyword evidence="4 10" id="KW-0560">Oxidoreductase</keyword>
<evidence type="ECO:0000256" key="7">
    <source>
        <dbReference type="PIRSR" id="PIRSR000350-2"/>
    </source>
</evidence>
<dbReference type="GO" id="GO:0034599">
    <property type="term" value="P:cellular response to oxidative stress"/>
    <property type="evidence" value="ECO:0007669"/>
    <property type="project" value="TreeGrafter"/>
</dbReference>
<evidence type="ECO:0000259" key="11">
    <source>
        <dbReference type="Pfam" id="PF02852"/>
    </source>
</evidence>
<dbReference type="SUPFAM" id="SSF55424">
    <property type="entry name" value="FAD/NAD-linked reductases, dimerisation (C-terminal) domain"/>
    <property type="match status" value="1"/>
</dbReference>
<dbReference type="NCBIfam" id="NF004776">
    <property type="entry name" value="PRK06116.1"/>
    <property type="match status" value="1"/>
</dbReference>
<evidence type="ECO:0000256" key="8">
    <source>
        <dbReference type="PIRSR" id="PIRSR000350-3"/>
    </source>
</evidence>
<dbReference type="GO" id="GO:0006749">
    <property type="term" value="P:glutathione metabolic process"/>
    <property type="evidence" value="ECO:0007669"/>
    <property type="project" value="TreeGrafter"/>
</dbReference>
<dbReference type="PANTHER" id="PTHR42737:SF2">
    <property type="entry name" value="GLUTATHIONE REDUCTASE"/>
    <property type="match status" value="1"/>
</dbReference>
<evidence type="ECO:0000256" key="2">
    <source>
        <dbReference type="ARBA" id="ARBA00022630"/>
    </source>
</evidence>
<dbReference type="KEGG" id="hna:Hneap_2174"/>
<dbReference type="InterPro" id="IPR004099">
    <property type="entry name" value="Pyr_nucl-diS_OxRdtase_dimer"/>
</dbReference>
<gene>
    <name evidence="13" type="ordered locus">Hneap_2174</name>
</gene>
<dbReference type="GO" id="GO:0005829">
    <property type="term" value="C:cytosol"/>
    <property type="evidence" value="ECO:0007669"/>
    <property type="project" value="TreeGrafter"/>
</dbReference>
<dbReference type="PANTHER" id="PTHR42737">
    <property type="entry name" value="GLUTATHIONE REDUCTASE"/>
    <property type="match status" value="1"/>
</dbReference>
<feature type="binding site" evidence="8">
    <location>
        <position position="116"/>
    </location>
    <ligand>
        <name>FAD</name>
        <dbReference type="ChEBI" id="CHEBI:57692"/>
    </ligand>
</feature>
<evidence type="ECO:0000256" key="6">
    <source>
        <dbReference type="ARBA" id="ARBA00023284"/>
    </source>
</evidence>
<feature type="binding site" evidence="8">
    <location>
        <position position="53"/>
    </location>
    <ligand>
        <name>FAD</name>
        <dbReference type="ChEBI" id="CHEBI:57692"/>
    </ligand>
</feature>
<dbReference type="PIRSF" id="PIRSF000350">
    <property type="entry name" value="Mercury_reductase_MerA"/>
    <property type="match status" value="1"/>
</dbReference>
<comment type="cofactor">
    <cofactor evidence="8">
        <name>FAD</name>
        <dbReference type="ChEBI" id="CHEBI:57692"/>
    </cofactor>
    <text evidence="8">Binds 1 FAD per subunit.</text>
</comment>
<proteinExistence type="inferred from homology"/>
<keyword evidence="2 10" id="KW-0285">Flavoprotein</keyword>
<dbReference type="PROSITE" id="PS00076">
    <property type="entry name" value="PYRIDINE_REDOX_1"/>
    <property type="match status" value="1"/>
</dbReference>
<comment type="similarity">
    <text evidence="1 10">Belongs to the class-I pyridine nucleotide-disulfide oxidoreductase family.</text>
</comment>
<dbReference type="Pfam" id="PF07992">
    <property type="entry name" value="Pyr_redox_2"/>
    <property type="match status" value="1"/>
</dbReference>
<keyword evidence="8" id="KW-0547">Nucleotide-binding</keyword>
<keyword evidence="6 10" id="KW-0676">Redox-active center</keyword>
<dbReference type="InterPro" id="IPR023753">
    <property type="entry name" value="FAD/NAD-binding_dom"/>
</dbReference>
<dbReference type="InterPro" id="IPR046952">
    <property type="entry name" value="GSHR/TRXR-like"/>
</dbReference>
<evidence type="ECO:0000256" key="5">
    <source>
        <dbReference type="ARBA" id="ARBA00023157"/>
    </source>
</evidence>
<dbReference type="HOGENOM" id="CLU_016755_2_2_6"/>
<dbReference type="PRINTS" id="PR00368">
    <property type="entry name" value="FADPNR"/>
</dbReference>
<dbReference type="InterPro" id="IPR036188">
    <property type="entry name" value="FAD/NAD-bd_sf"/>
</dbReference>
<keyword evidence="14" id="KW-1185">Reference proteome</keyword>
<dbReference type="Gene3D" id="3.50.50.60">
    <property type="entry name" value="FAD/NAD(P)-binding domain"/>
    <property type="match status" value="2"/>
</dbReference>
<protein>
    <submittedName>
        <fullName evidence="13">Pyridine nucleotide-disulphide oxidoreductase dimerization region</fullName>
    </submittedName>
</protein>
<feature type="disulfide bond" description="Redox-active" evidence="9">
    <location>
        <begin position="44"/>
        <end position="49"/>
    </location>
</feature>
<feature type="active site" description="Proton acceptor" evidence="7">
    <location>
        <position position="440"/>
    </location>
</feature>
<evidence type="ECO:0000313" key="14">
    <source>
        <dbReference type="Proteomes" id="UP000009102"/>
    </source>
</evidence>
<feature type="binding site" evidence="8">
    <location>
        <position position="263"/>
    </location>
    <ligand>
        <name>NAD(+)</name>
        <dbReference type="ChEBI" id="CHEBI:57540"/>
    </ligand>
</feature>
<dbReference type="AlphaFoldDB" id="D0KW87"/>
<dbReference type="InterPro" id="IPR012999">
    <property type="entry name" value="Pyr_OxRdtase_I_AS"/>
</dbReference>
<evidence type="ECO:0000259" key="12">
    <source>
        <dbReference type="Pfam" id="PF07992"/>
    </source>
</evidence>
<dbReference type="STRING" id="555778.Hneap_2174"/>
<evidence type="ECO:0000256" key="4">
    <source>
        <dbReference type="ARBA" id="ARBA00023002"/>
    </source>
</evidence>
<dbReference type="OrthoDB" id="9800167at2"/>
<dbReference type="GO" id="GO:0045454">
    <property type="term" value="P:cell redox homeostasis"/>
    <property type="evidence" value="ECO:0007669"/>
    <property type="project" value="InterPro"/>
</dbReference>
<dbReference type="InterPro" id="IPR001100">
    <property type="entry name" value="Pyr_nuc-diS_OxRdtase"/>
</dbReference>
<dbReference type="GO" id="GO:0050660">
    <property type="term" value="F:flavin adenine dinucleotide binding"/>
    <property type="evidence" value="ECO:0007669"/>
    <property type="project" value="InterPro"/>
</dbReference>
<dbReference type="PRINTS" id="PR00411">
    <property type="entry name" value="PNDRDTASEI"/>
</dbReference>
<evidence type="ECO:0000256" key="1">
    <source>
        <dbReference type="ARBA" id="ARBA00007532"/>
    </source>
</evidence>
<sequence length="457" mass="48396">MSTAVEFDLIVLGGGSGGLAVAERAVQYGQRVAVIEPAHLGGTCVNLGCVPKKVMWYAANMAHTRHEAEGWGFAAVHDQIDFGKLVAGRNQFVDNIRSYWGGYANELGITVIQGKGVLTSASTVAVNDQTYTAPHIVLSTGGVPFVPPVPGKELGITSDGFFDLTAQPARVAVIGGGYIGVELAGVLRSFGSEVTLLDMLDSVIAPFDSMIREVATENLRTLGVEMRLPFRVQALTETAEGKFITSAADEQLGPFDEIIWAVGRAPNTRALGLDAAGVTVQPNGIIPTDDYQNTNVPGVYAIGDITGRAPLTPVAIAAGRQLAERLFNGRAQARLDYNTIPTVVFAHPPIGTVGLTEEAARAEFGDQAVTIFETRFTPMRYALSAHGFKTAMKLVCVDEEQRVVGLHLVGDGADEMLQGFAVAVKAGLTKAQFDATVAIHPTSSEELVTMKTPRDSA</sequence>
<keyword evidence="3 8" id="KW-0274">FAD</keyword>
<feature type="domain" description="Pyridine nucleotide-disulphide oxidoreductase dimerisation" evidence="11">
    <location>
        <begin position="340"/>
        <end position="450"/>
    </location>
</feature>
<evidence type="ECO:0000313" key="13">
    <source>
        <dbReference type="EMBL" id="ACX96990.1"/>
    </source>
</evidence>
<organism evidence="13 14">
    <name type="scientific">Halothiobacillus neapolitanus (strain ATCC 23641 / DSM 15147 / CIP 104769 / NCIMB 8539 / c2)</name>
    <name type="common">Thiobacillus neapolitanus</name>
    <dbReference type="NCBI Taxonomy" id="555778"/>
    <lineage>
        <taxon>Bacteria</taxon>
        <taxon>Pseudomonadati</taxon>
        <taxon>Pseudomonadota</taxon>
        <taxon>Gammaproteobacteria</taxon>
        <taxon>Chromatiales</taxon>
        <taxon>Halothiobacillaceae</taxon>
        <taxon>Halothiobacillus</taxon>
    </lineage>
</organism>
<dbReference type="FunFam" id="3.30.390.30:FF:000003">
    <property type="entry name" value="Glutathione reductase"/>
    <property type="match status" value="1"/>
</dbReference>
<feature type="binding site" evidence="8">
    <location>
        <begin position="175"/>
        <end position="182"/>
    </location>
    <ligand>
        <name>NAD(+)</name>
        <dbReference type="ChEBI" id="CHEBI:57540"/>
    </ligand>
</feature>
<evidence type="ECO:0000256" key="9">
    <source>
        <dbReference type="PIRSR" id="PIRSR000350-4"/>
    </source>
</evidence>
<feature type="domain" description="FAD/NAD(P)-binding" evidence="12">
    <location>
        <begin position="7"/>
        <end position="319"/>
    </location>
</feature>
<keyword evidence="5" id="KW-1015">Disulfide bond</keyword>
<accession>D0KW87</accession>
<dbReference type="Proteomes" id="UP000009102">
    <property type="component" value="Chromosome"/>
</dbReference>
<reference evidence="13 14" key="1">
    <citation type="submission" date="2009-10" db="EMBL/GenBank/DDBJ databases">
        <title>Complete sequence of Halothiobacillus neapolitanus c2.</title>
        <authorList>
            <consortium name="US DOE Joint Genome Institute"/>
            <person name="Lucas S."/>
            <person name="Copeland A."/>
            <person name="Lapidus A."/>
            <person name="Glavina del Rio T."/>
            <person name="Tice H."/>
            <person name="Bruce D."/>
            <person name="Goodwin L."/>
            <person name="Pitluck S."/>
            <person name="Davenport K."/>
            <person name="Brettin T."/>
            <person name="Detter J.C."/>
            <person name="Han C."/>
            <person name="Tapia R."/>
            <person name="Larimer F."/>
            <person name="Land M."/>
            <person name="Hauser L."/>
            <person name="Kyrpides N."/>
            <person name="Mikhailova N."/>
            <person name="Kerfeld C."/>
            <person name="Cannon G."/>
            <person name="Heinhort S."/>
        </authorList>
    </citation>
    <scope>NUCLEOTIDE SEQUENCE [LARGE SCALE GENOMIC DNA]</scope>
    <source>
        <strain evidence="14">ATCC 23641 / c2</strain>
    </source>
</reference>
<dbReference type="GO" id="GO:0004362">
    <property type="term" value="F:glutathione-disulfide reductase (NADPH) activity"/>
    <property type="evidence" value="ECO:0007669"/>
    <property type="project" value="TreeGrafter"/>
</dbReference>
<feature type="binding site" evidence="8">
    <location>
        <position position="304"/>
    </location>
    <ligand>
        <name>FAD</name>
        <dbReference type="ChEBI" id="CHEBI:57692"/>
    </ligand>
</feature>
<dbReference type="EMBL" id="CP001801">
    <property type="protein sequence ID" value="ACX96990.1"/>
    <property type="molecule type" value="Genomic_DNA"/>
</dbReference>